<evidence type="ECO:0000256" key="7">
    <source>
        <dbReference type="ARBA" id="ARBA00023033"/>
    </source>
</evidence>
<dbReference type="AlphaFoldDB" id="A0A3N0V3V2"/>
<dbReference type="GO" id="GO:0071949">
    <property type="term" value="F:FAD binding"/>
    <property type="evidence" value="ECO:0007669"/>
    <property type="project" value="InterPro"/>
</dbReference>
<dbReference type="NCBIfam" id="TIGR01988">
    <property type="entry name" value="Ubi-OHases"/>
    <property type="match status" value="1"/>
</dbReference>
<evidence type="ECO:0000256" key="2">
    <source>
        <dbReference type="ARBA" id="ARBA00004749"/>
    </source>
</evidence>
<keyword evidence="6" id="KW-0560">Oxidoreductase</keyword>
<comment type="similarity">
    <text evidence="3">Belongs to the UbiH/COQ6 family.</text>
</comment>
<dbReference type="PANTHER" id="PTHR43876">
    <property type="entry name" value="UBIQUINONE BIOSYNTHESIS MONOOXYGENASE COQ6, MITOCHONDRIAL"/>
    <property type="match status" value="1"/>
</dbReference>
<keyword evidence="7" id="KW-0503">Monooxygenase</keyword>
<dbReference type="RefSeq" id="WP_123237042.1">
    <property type="nucleotide sequence ID" value="NZ_RJVP01000002.1"/>
</dbReference>
<dbReference type="InterPro" id="IPR051205">
    <property type="entry name" value="UbiH/COQ6_monooxygenase"/>
</dbReference>
<evidence type="ECO:0000256" key="1">
    <source>
        <dbReference type="ARBA" id="ARBA00001974"/>
    </source>
</evidence>
<keyword evidence="9" id="KW-0830">Ubiquinone</keyword>
<evidence type="ECO:0000256" key="6">
    <source>
        <dbReference type="ARBA" id="ARBA00023002"/>
    </source>
</evidence>
<dbReference type="SUPFAM" id="SSF51905">
    <property type="entry name" value="FAD/NAD(P)-binding domain"/>
    <property type="match status" value="1"/>
</dbReference>
<dbReference type="PRINTS" id="PR00420">
    <property type="entry name" value="RNGMNOXGNASE"/>
</dbReference>
<sequence>MIARDFDVVVIGAGLVGSACALALDALSLRVALLSAPHAPAQAEAGWDSRIYAISAGNRDWLESLGVWSELNPARVCDVQDMRVYGDDLDAALHFSAYDAHQMHVCSIVENRELQQALNQCLTSSGVQQIAANAMGLKRDNGINTLQLEDGSVLQAPLLTGADGANSWLRSQAGISVREHDYQQLGVVANFRCQLPHQQTARQWFSRDGILAWLPLPDQHISMVWSCDRAQGHRLMQSTDEALATLVAAAGDMSLGELTLVTPAAAFPLQQRTASALVQPGLALVGDAAHVIHPLAGQGVNLGFRDVITLCDTLAQREKMRSLADLTLLRRYERARKTDMLAQRWVTHGLFSLFASERPTLRTLRNQGLRLTDRYSLLKQQLIRQASR</sequence>
<keyword evidence="5" id="KW-0274">FAD</keyword>
<dbReference type="InterPro" id="IPR018168">
    <property type="entry name" value="Ubi_Hdrlase_CS"/>
</dbReference>
<evidence type="ECO:0000256" key="4">
    <source>
        <dbReference type="ARBA" id="ARBA00022630"/>
    </source>
</evidence>
<evidence type="ECO:0000313" key="9">
    <source>
        <dbReference type="EMBL" id="ROH87241.1"/>
    </source>
</evidence>
<dbReference type="Proteomes" id="UP000275137">
    <property type="component" value="Unassembled WGS sequence"/>
</dbReference>
<dbReference type="EMBL" id="RJVP01000002">
    <property type="protein sequence ID" value="ROH87241.1"/>
    <property type="molecule type" value="Genomic_DNA"/>
</dbReference>
<evidence type="ECO:0000259" key="8">
    <source>
        <dbReference type="Pfam" id="PF01494"/>
    </source>
</evidence>
<dbReference type="InterPro" id="IPR010971">
    <property type="entry name" value="UbiH/COQ6"/>
</dbReference>
<dbReference type="PANTHER" id="PTHR43876:SF7">
    <property type="entry name" value="UBIQUINONE BIOSYNTHESIS MONOOXYGENASE COQ6, MITOCHONDRIAL"/>
    <property type="match status" value="1"/>
</dbReference>
<reference evidence="9 10" key="1">
    <citation type="submission" date="2018-10" db="EMBL/GenBank/DDBJ databases">
        <authorList>
            <person name="Chen W.-M."/>
        </authorList>
    </citation>
    <scope>NUCLEOTIDE SEQUENCE [LARGE SCALE GENOMIC DNA]</scope>
    <source>
        <strain evidence="9 10">H-5</strain>
    </source>
</reference>
<comment type="cofactor">
    <cofactor evidence="1">
        <name>FAD</name>
        <dbReference type="ChEBI" id="CHEBI:57692"/>
    </cofactor>
</comment>
<dbReference type="Gene3D" id="3.50.50.60">
    <property type="entry name" value="FAD/NAD(P)-binding domain"/>
    <property type="match status" value="2"/>
</dbReference>
<evidence type="ECO:0000256" key="5">
    <source>
        <dbReference type="ARBA" id="ARBA00022827"/>
    </source>
</evidence>
<accession>A0A3N0V3V2</accession>
<name>A0A3N0V3V2_9PROT</name>
<dbReference type="InterPro" id="IPR036188">
    <property type="entry name" value="FAD/NAD-bd_sf"/>
</dbReference>
<feature type="domain" description="FAD-binding" evidence="8">
    <location>
        <begin position="6"/>
        <end position="337"/>
    </location>
</feature>
<evidence type="ECO:0000256" key="3">
    <source>
        <dbReference type="ARBA" id="ARBA00005349"/>
    </source>
</evidence>
<keyword evidence="4" id="KW-0285">Flavoprotein</keyword>
<dbReference type="Pfam" id="PF01494">
    <property type="entry name" value="FAD_binding_3"/>
    <property type="match status" value="1"/>
</dbReference>
<dbReference type="InterPro" id="IPR002938">
    <property type="entry name" value="FAD-bd"/>
</dbReference>
<comment type="caution">
    <text evidence="9">The sequence shown here is derived from an EMBL/GenBank/DDBJ whole genome shotgun (WGS) entry which is preliminary data.</text>
</comment>
<dbReference type="GO" id="GO:0016705">
    <property type="term" value="F:oxidoreductase activity, acting on paired donors, with incorporation or reduction of molecular oxygen"/>
    <property type="evidence" value="ECO:0007669"/>
    <property type="project" value="InterPro"/>
</dbReference>
<proteinExistence type="inferred from homology"/>
<dbReference type="GO" id="GO:0004497">
    <property type="term" value="F:monooxygenase activity"/>
    <property type="evidence" value="ECO:0007669"/>
    <property type="project" value="UniProtKB-KW"/>
</dbReference>
<dbReference type="GO" id="GO:0006744">
    <property type="term" value="P:ubiquinone biosynthetic process"/>
    <property type="evidence" value="ECO:0007669"/>
    <property type="project" value="UniProtKB-UniPathway"/>
</dbReference>
<evidence type="ECO:0000313" key="10">
    <source>
        <dbReference type="Proteomes" id="UP000275137"/>
    </source>
</evidence>
<comment type="pathway">
    <text evidence="2">Cofactor biosynthesis; ubiquinone biosynthesis.</text>
</comment>
<keyword evidence="10" id="KW-1185">Reference proteome</keyword>
<organism evidence="9 10">
    <name type="scientific">Pseudomethylobacillus aquaticus</name>
    <dbReference type="NCBI Taxonomy" id="2676064"/>
    <lineage>
        <taxon>Bacteria</taxon>
        <taxon>Pseudomonadati</taxon>
        <taxon>Pseudomonadota</taxon>
        <taxon>Betaproteobacteria</taxon>
        <taxon>Nitrosomonadales</taxon>
        <taxon>Methylophilaceae</taxon>
        <taxon>Pseudomethylobacillus</taxon>
    </lineage>
</organism>
<dbReference type="PROSITE" id="PS01304">
    <property type="entry name" value="UBIH"/>
    <property type="match status" value="1"/>
</dbReference>
<dbReference type="PROSITE" id="PS51257">
    <property type="entry name" value="PROKAR_LIPOPROTEIN"/>
    <property type="match status" value="1"/>
</dbReference>
<dbReference type="UniPathway" id="UPA00232"/>
<protein>
    <submittedName>
        <fullName evidence="9">Ubiquinone biosynthesis protein UbiH</fullName>
    </submittedName>
</protein>
<gene>
    <name evidence="9" type="ORF">ED236_06120</name>
</gene>